<dbReference type="InterPro" id="IPR035418">
    <property type="entry name" value="AraC-bd_2"/>
</dbReference>
<name>A0A501PJH4_9PROT</name>
<evidence type="ECO:0000256" key="3">
    <source>
        <dbReference type="ARBA" id="ARBA00023163"/>
    </source>
</evidence>
<dbReference type="SMART" id="SM00342">
    <property type="entry name" value="HTH_ARAC"/>
    <property type="match status" value="1"/>
</dbReference>
<evidence type="ECO:0000259" key="4">
    <source>
        <dbReference type="PROSITE" id="PS01124"/>
    </source>
</evidence>
<dbReference type="PANTHER" id="PTHR46796:SF12">
    <property type="entry name" value="HTH-TYPE DNA-BINDING TRANSCRIPTIONAL ACTIVATOR EUTR"/>
    <property type="match status" value="1"/>
</dbReference>
<keyword evidence="2" id="KW-0238">DNA-binding</keyword>
<reference evidence="6" key="1">
    <citation type="submission" date="2019-06" db="EMBL/GenBank/DDBJ databases">
        <title>The complete genome of Emcibacter congregatus ZYLT.</title>
        <authorList>
            <person name="Zhao Z."/>
        </authorList>
    </citation>
    <scope>NUCLEOTIDE SEQUENCE [LARGE SCALE GENOMIC DNA]</scope>
    <source>
        <strain evidence="6">MCCC 1A06723</strain>
    </source>
</reference>
<dbReference type="GO" id="GO:0003700">
    <property type="term" value="F:DNA-binding transcription factor activity"/>
    <property type="evidence" value="ECO:0007669"/>
    <property type="project" value="InterPro"/>
</dbReference>
<sequence>MYSGYFSSLPVTSSGSLDETREIVSSLFCSHTLRKEQRDPGLYYWHKRMKLDQFSLVEMSYGADVAIEPGELEKFYLIQIPLNGHAEISCGGRTVTSTPQHASIPNPARSLKMRWSSDCRKLVLKIERAKLEQHLSNLLGSPISRSIDFDLDLDLTSVNGASWKRSLGFLLESIKHNPDLVKHPFMVKEMEQLVMTSLLHMQPHNYSDSLHSRTCAVAPRHVKLAEEFILENAASPITIETLIDVTGAKANQLFSGFRQFRGTTPMRFLASVRLDRAHRDLMKATADDTVTEIATKWGFTQLGRFSVVYRKRYGISPSETLRA</sequence>
<dbReference type="AlphaFoldDB" id="A0A501PJH4"/>
<dbReference type="InterPro" id="IPR018060">
    <property type="entry name" value="HTH_AraC"/>
</dbReference>
<evidence type="ECO:0000256" key="2">
    <source>
        <dbReference type="ARBA" id="ARBA00023125"/>
    </source>
</evidence>
<dbReference type="PROSITE" id="PS01124">
    <property type="entry name" value="HTH_ARAC_FAMILY_2"/>
    <property type="match status" value="1"/>
</dbReference>
<proteinExistence type="predicted"/>
<dbReference type="InterPro" id="IPR020449">
    <property type="entry name" value="Tscrpt_reg_AraC-type_HTH"/>
</dbReference>
<accession>A0A501PJH4</accession>
<evidence type="ECO:0000313" key="5">
    <source>
        <dbReference type="EMBL" id="TPD60182.1"/>
    </source>
</evidence>
<organism evidence="5 6">
    <name type="scientific">Emcibacter nanhaiensis</name>
    <dbReference type="NCBI Taxonomy" id="1505037"/>
    <lineage>
        <taxon>Bacteria</taxon>
        <taxon>Pseudomonadati</taxon>
        <taxon>Pseudomonadota</taxon>
        <taxon>Alphaproteobacteria</taxon>
        <taxon>Emcibacterales</taxon>
        <taxon>Emcibacteraceae</taxon>
        <taxon>Emcibacter</taxon>
    </lineage>
</organism>
<keyword evidence="6" id="KW-1185">Reference proteome</keyword>
<dbReference type="EMBL" id="VFIY01000008">
    <property type="protein sequence ID" value="TPD60182.1"/>
    <property type="molecule type" value="Genomic_DNA"/>
</dbReference>
<dbReference type="Proteomes" id="UP000319148">
    <property type="component" value="Unassembled WGS sequence"/>
</dbReference>
<dbReference type="PANTHER" id="PTHR46796">
    <property type="entry name" value="HTH-TYPE TRANSCRIPTIONAL ACTIVATOR RHAS-RELATED"/>
    <property type="match status" value="1"/>
</dbReference>
<dbReference type="Pfam" id="PF14525">
    <property type="entry name" value="AraC_binding_2"/>
    <property type="match status" value="1"/>
</dbReference>
<dbReference type="GO" id="GO:0043565">
    <property type="term" value="F:sequence-specific DNA binding"/>
    <property type="evidence" value="ECO:0007669"/>
    <property type="project" value="InterPro"/>
</dbReference>
<dbReference type="InterPro" id="IPR009057">
    <property type="entry name" value="Homeodomain-like_sf"/>
</dbReference>
<protein>
    <submittedName>
        <fullName evidence="5">AraC family transcriptional regulator</fullName>
    </submittedName>
</protein>
<dbReference type="Gene3D" id="1.10.10.60">
    <property type="entry name" value="Homeodomain-like"/>
    <property type="match status" value="1"/>
</dbReference>
<dbReference type="SUPFAM" id="SSF46689">
    <property type="entry name" value="Homeodomain-like"/>
    <property type="match status" value="1"/>
</dbReference>
<dbReference type="PROSITE" id="PS00041">
    <property type="entry name" value="HTH_ARAC_FAMILY_1"/>
    <property type="match status" value="1"/>
</dbReference>
<dbReference type="Pfam" id="PF12833">
    <property type="entry name" value="HTH_18"/>
    <property type="match status" value="1"/>
</dbReference>
<keyword evidence="3" id="KW-0804">Transcription</keyword>
<evidence type="ECO:0000313" key="6">
    <source>
        <dbReference type="Proteomes" id="UP000319148"/>
    </source>
</evidence>
<gene>
    <name evidence="5" type="ORF">FIV46_08995</name>
</gene>
<dbReference type="InterPro" id="IPR050204">
    <property type="entry name" value="AraC_XylS_family_regulators"/>
</dbReference>
<dbReference type="RefSeq" id="WP_139940592.1">
    <property type="nucleotide sequence ID" value="NZ_JBHSYP010000027.1"/>
</dbReference>
<keyword evidence="1" id="KW-0805">Transcription regulation</keyword>
<comment type="caution">
    <text evidence="5">The sequence shown here is derived from an EMBL/GenBank/DDBJ whole genome shotgun (WGS) entry which is preliminary data.</text>
</comment>
<feature type="domain" description="HTH araC/xylS-type" evidence="4">
    <location>
        <begin position="223"/>
        <end position="323"/>
    </location>
</feature>
<evidence type="ECO:0000256" key="1">
    <source>
        <dbReference type="ARBA" id="ARBA00023015"/>
    </source>
</evidence>
<dbReference type="InterPro" id="IPR018062">
    <property type="entry name" value="HTH_AraC-typ_CS"/>
</dbReference>
<dbReference type="PRINTS" id="PR00032">
    <property type="entry name" value="HTHARAC"/>
</dbReference>
<dbReference type="OrthoDB" id="7285481at2"/>